<evidence type="ECO:0000313" key="3">
    <source>
        <dbReference type="Proteomes" id="UP000240325"/>
    </source>
</evidence>
<evidence type="ECO:0000256" key="1">
    <source>
        <dbReference type="SAM" id="Phobius"/>
    </source>
</evidence>
<feature type="transmembrane region" description="Helical" evidence="1">
    <location>
        <begin position="237"/>
        <end position="258"/>
    </location>
</feature>
<reference evidence="2" key="1">
    <citation type="journal article" date="2017" name="Elife">
        <title>The kinetoplastid-infecting Bodo saltans virus (BsV), a window into the most abundant giant viruses in the sea.</title>
        <authorList>
            <person name="Deeg C.M."/>
            <person name="Chow C.-E.T."/>
            <person name="Suttle C.A."/>
        </authorList>
    </citation>
    <scope>NUCLEOTIDE SEQUENCE</scope>
    <source>
        <strain evidence="2">NG1</strain>
    </source>
</reference>
<proteinExistence type="predicted"/>
<keyword evidence="1" id="KW-1133">Transmembrane helix</keyword>
<dbReference type="Proteomes" id="UP000240325">
    <property type="component" value="Segment"/>
</dbReference>
<keyword evidence="1" id="KW-0472">Membrane</keyword>
<accession>A0A2H4UVX7</accession>
<feature type="transmembrane region" description="Helical" evidence="1">
    <location>
        <begin position="193"/>
        <end position="217"/>
    </location>
</feature>
<feature type="transmembrane region" description="Helical" evidence="1">
    <location>
        <begin position="106"/>
        <end position="128"/>
    </location>
</feature>
<keyword evidence="3" id="KW-1185">Reference proteome</keyword>
<keyword evidence="1" id="KW-0812">Transmembrane</keyword>
<dbReference type="EMBL" id="MF782455">
    <property type="protein sequence ID" value="ATZ81092.1"/>
    <property type="molecule type" value="Genomic_DNA"/>
</dbReference>
<gene>
    <name evidence="2" type="ORF">BMW23_1048</name>
</gene>
<feature type="transmembrane region" description="Helical" evidence="1">
    <location>
        <begin position="153"/>
        <end position="172"/>
    </location>
</feature>
<organism evidence="2">
    <name type="scientific">Bodo saltans virus</name>
    <dbReference type="NCBI Taxonomy" id="2024608"/>
    <lineage>
        <taxon>Viruses</taxon>
        <taxon>Varidnaviria</taxon>
        <taxon>Bamfordvirae</taxon>
        <taxon>Nucleocytoviricota</taxon>
        <taxon>Megaviricetes</taxon>
        <taxon>Imitervirales</taxon>
        <taxon>Mimiviridae</taxon>
        <taxon>Klosneuvirinae</taxon>
        <taxon>Theiavirus</taxon>
        <taxon>Theiavirus salishense</taxon>
    </lineage>
</organism>
<evidence type="ECO:0000313" key="2">
    <source>
        <dbReference type="EMBL" id="ATZ81092.1"/>
    </source>
</evidence>
<evidence type="ECO:0008006" key="4">
    <source>
        <dbReference type="Google" id="ProtNLM"/>
    </source>
</evidence>
<protein>
    <recommendedName>
        <fullName evidence="4">Transmembrane protein</fullName>
    </recommendedName>
</protein>
<name>A0A2H4UVX7_9VIRU</name>
<sequence>MNSQPKDSVSVTVTNTLPGMPDILISDSDSDLNFETLDDESETCSTLPKDIASVTMTEIIPNRTQNRRIRRNETRSFYVHENEFNGNDSSGCCNCKTVIDVLQYILNFYAIVIITLMVLIGSIIFLFLPVTQLIMQYVYNQTSCASFISPKTWLIVDGVMHIITIIIFLLILKNFKMYETQILETGQRDNKNFMHVFVFVLFRLYYFLLMCEYAWIFTGAVMFARDCKYYINEQINVLMWINLIGNPFVSILTLCVFIKL</sequence>